<dbReference type="InterPro" id="IPR007263">
    <property type="entry name" value="DCC1-like"/>
</dbReference>
<sequence>MKKHLILWDGECGFCRRSVAWLLAHDRFGHLQAQPNQQADISPQLRAACQSSVHVIKNNGEVLRGGRAVLFCGQQTRWHRLARIAGWPVFLPFIELGYALLAKNRHIFSRFLFTRETAA</sequence>
<dbReference type="EMBL" id="NIGF01000003">
    <property type="protein sequence ID" value="PQV64797.1"/>
    <property type="molecule type" value="Genomic_DNA"/>
</dbReference>
<dbReference type="Proteomes" id="UP000237684">
    <property type="component" value="Unassembled WGS sequence"/>
</dbReference>
<evidence type="ECO:0000313" key="2">
    <source>
        <dbReference type="Proteomes" id="UP000237684"/>
    </source>
</evidence>
<dbReference type="AlphaFoldDB" id="A0A2S8SVH3"/>
<dbReference type="RefSeq" id="WP_105482684.1">
    <property type="nucleotide sequence ID" value="NZ_NIGF01000003.1"/>
</dbReference>
<evidence type="ECO:0000313" key="1">
    <source>
        <dbReference type="EMBL" id="PQV64797.1"/>
    </source>
</evidence>
<accession>A0A2S8SVH3</accession>
<organism evidence="1 2">
    <name type="scientific">Abditibacterium utsteinense</name>
    <dbReference type="NCBI Taxonomy" id="1960156"/>
    <lineage>
        <taxon>Bacteria</taxon>
        <taxon>Pseudomonadati</taxon>
        <taxon>Abditibacteriota</taxon>
        <taxon>Abditibacteriia</taxon>
        <taxon>Abditibacteriales</taxon>
        <taxon>Abditibacteriaceae</taxon>
        <taxon>Abditibacterium</taxon>
    </lineage>
</organism>
<dbReference type="GO" id="GO:0015035">
    <property type="term" value="F:protein-disulfide reductase activity"/>
    <property type="evidence" value="ECO:0007669"/>
    <property type="project" value="InterPro"/>
</dbReference>
<dbReference type="InParanoid" id="A0A2S8SVH3"/>
<keyword evidence="2" id="KW-1185">Reference proteome</keyword>
<dbReference type="OrthoDB" id="9813713at2"/>
<reference evidence="1 2" key="1">
    <citation type="journal article" date="2018" name="Syst. Appl. Microbiol.">
        <title>Abditibacterium utsteinense sp. nov., the first cultivated member of candidate phylum FBP, isolated from ice-free Antarctic soil samples.</title>
        <authorList>
            <person name="Tahon G."/>
            <person name="Tytgat B."/>
            <person name="Lebbe L."/>
            <person name="Carlier A."/>
            <person name="Willems A."/>
        </authorList>
    </citation>
    <scope>NUCLEOTIDE SEQUENCE [LARGE SCALE GENOMIC DNA]</scope>
    <source>
        <strain evidence="1 2">LMG 29911</strain>
    </source>
</reference>
<comment type="caution">
    <text evidence="1">The sequence shown here is derived from an EMBL/GenBank/DDBJ whole genome shotgun (WGS) entry which is preliminary data.</text>
</comment>
<protein>
    <submittedName>
        <fullName evidence="1">Putative thiol-disulfide oxidoreductase YuxK, DCC family</fullName>
    </submittedName>
</protein>
<proteinExistence type="predicted"/>
<dbReference type="Pfam" id="PF04134">
    <property type="entry name" value="DCC1-like"/>
    <property type="match status" value="1"/>
</dbReference>
<gene>
    <name evidence="1" type="ORF">B1R32_10364</name>
</gene>
<name>A0A2S8SVH3_9BACT</name>